<name>A0A377GB07_9GAMM</name>
<proteinExistence type="inferred from homology"/>
<dbReference type="RefSeq" id="WP_019349597.1">
    <property type="nucleotide sequence ID" value="NZ_JAPHOS010000001.1"/>
</dbReference>
<evidence type="ECO:0000313" key="4">
    <source>
        <dbReference type="EMBL" id="STO21904.1"/>
    </source>
</evidence>
<dbReference type="Pfam" id="PF01370">
    <property type="entry name" value="Epimerase"/>
    <property type="match status" value="1"/>
</dbReference>
<protein>
    <submittedName>
        <fullName evidence="4">Cholesterol dehydrogenase</fullName>
    </submittedName>
</protein>
<dbReference type="STRING" id="1094715.GCA_000236165_00440"/>
<feature type="domain" description="NAD-dependent epimerase/dehydratase" evidence="3">
    <location>
        <begin position="4"/>
        <end position="229"/>
    </location>
</feature>
<organism evidence="4 5">
    <name type="scientific">Fluoribacter dumoffii</name>
    <dbReference type="NCBI Taxonomy" id="463"/>
    <lineage>
        <taxon>Bacteria</taxon>
        <taxon>Pseudomonadati</taxon>
        <taxon>Pseudomonadota</taxon>
        <taxon>Gammaproteobacteria</taxon>
        <taxon>Legionellales</taxon>
        <taxon>Legionellaceae</taxon>
        <taxon>Fluoribacter</taxon>
    </lineage>
</organism>
<comment type="similarity">
    <text evidence="2">Belongs to the NAD(P)-dependent epimerase/dehydratase family.</text>
</comment>
<dbReference type="InterPro" id="IPR036291">
    <property type="entry name" value="NAD(P)-bd_dom_sf"/>
</dbReference>
<accession>A0A377GB07</accession>
<dbReference type="Proteomes" id="UP000254554">
    <property type="component" value="Unassembled WGS sequence"/>
</dbReference>
<sequence>MSKILVTGATGFIGRKLVPALITAGHEVRCAVSQKADWLNTDQVKIGKIEPETDWSEALEGIDVIIHLAARVHVMKEKNEADTNEYYRVNSEATKNFAEQAVKHGVKRFIFLSSIKVNGEFTVQGFAFSEENQAQPEDPYGRSKLYAEQYLQSISQNSSMEVVILRPPLVYGPEVKANFLKMLHLVKKQVPLPFASIQNKRHFIFIDNLVSALCLLVTHPSAVNQTYLIADDDAFSLPSLMRLIAQKMNIKVRLIPVPARLMEKVFQLLGMRNFSNRLLSSLEINNRKIKSELGWIPPYSSDEGLKKTVEWYQSEFNS</sequence>
<dbReference type="Gene3D" id="3.40.50.720">
    <property type="entry name" value="NAD(P)-binding Rossmann-like Domain"/>
    <property type="match status" value="1"/>
</dbReference>
<evidence type="ECO:0000259" key="3">
    <source>
        <dbReference type="Pfam" id="PF01370"/>
    </source>
</evidence>
<dbReference type="SUPFAM" id="SSF51735">
    <property type="entry name" value="NAD(P)-binding Rossmann-fold domains"/>
    <property type="match status" value="1"/>
</dbReference>
<dbReference type="InterPro" id="IPR001509">
    <property type="entry name" value="Epimerase_deHydtase"/>
</dbReference>
<keyword evidence="5" id="KW-1185">Reference proteome</keyword>
<dbReference type="PANTHER" id="PTHR43000">
    <property type="entry name" value="DTDP-D-GLUCOSE 4,6-DEHYDRATASE-RELATED"/>
    <property type="match status" value="1"/>
</dbReference>
<dbReference type="EMBL" id="UGGT01000001">
    <property type="protein sequence ID" value="STO21904.1"/>
    <property type="molecule type" value="Genomic_DNA"/>
</dbReference>
<reference evidence="4 5" key="1">
    <citation type="submission" date="2018-06" db="EMBL/GenBank/DDBJ databases">
        <authorList>
            <consortium name="Pathogen Informatics"/>
            <person name="Doyle S."/>
        </authorList>
    </citation>
    <scope>NUCLEOTIDE SEQUENCE [LARGE SCALE GENOMIC DNA]</scope>
    <source>
        <strain evidence="4 5">NCTC11370</strain>
    </source>
</reference>
<evidence type="ECO:0000256" key="2">
    <source>
        <dbReference type="ARBA" id="ARBA00007637"/>
    </source>
</evidence>
<dbReference type="AlphaFoldDB" id="A0A377GB07"/>
<evidence type="ECO:0000256" key="1">
    <source>
        <dbReference type="ARBA" id="ARBA00005125"/>
    </source>
</evidence>
<dbReference type="CDD" id="cd05232">
    <property type="entry name" value="UDP_G4E_4_SDR_e"/>
    <property type="match status" value="1"/>
</dbReference>
<dbReference type="GeneID" id="93291463"/>
<gene>
    <name evidence="4" type="ORF">NCTC11370_01985</name>
</gene>
<dbReference type="OrthoDB" id="9801056at2"/>
<evidence type="ECO:0000313" key="5">
    <source>
        <dbReference type="Proteomes" id="UP000254554"/>
    </source>
</evidence>
<comment type="pathway">
    <text evidence="1">Bacterial outer membrane biogenesis; LPS O-antigen biosynthesis.</text>
</comment>